<feature type="domain" description="Glutaredoxin" evidence="1">
    <location>
        <begin position="6"/>
        <end position="64"/>
    </location>
</feature>
<sequence length="81" mass="8694">MNKHKVVLYGQPGCGPCVAVKASLERAGIAYEYVDVTTSPEALAHVRELGYQHTPVIETADDHWTDFRPDKVAALAAGVAS</sequence>
<dbReference type="CDD" id="cd02976">
    <property type="entry name" value="NrdH"/>
    <property type="match status" value="1"/>
</dbReference>
<dbReference type="Gene3D" id="3.40.30.10">
    <property type="entry name" value="Glutaredoxin"/>
    <property type="match status" value="1"/>
</dbReference>
<dbReference type="InterPro" id="IPR036249">
    <property type="entry name" value="Thioredoxin-like_sf"/>
</dbReference>
<dbReference type="RefSeq" id="WP_289459910.1">
    <property type="nucleotide sequence ID" value="NZ_JAUCML010000013.1"/>
</dbReference>
<name>A0ABT7TAH4_9MICO</name>
<protein>
    <submittedName>
        <fullName evidence="2">Glutaredoxin family protein</fullName>
    </submittedName>
</protein>
<dbReference type="EMBL" id="JAUCML010000013">
    <property type="protein sequence ID" value="MDM7886565.1"/>
    <property type="molecule type" value="Genomic_DNA"/>
</dbReference>
<dbReference type="InterPro" id="IPR051548">
    <property type="entry name" value="Grx-like_ET"/>
</dbReference>
<evidence type="ECO:0000259" key="1">
    <source>
        <dbReference type="Pfam" id="PF00462"/>
    </source>
</evidence>
<dbReference type="PANTHER" id="PTHR34386:SF1">
    <property type="entry name" value="GLUTAREDOXIN-LIKE PROTEIN NRDH"/>
    <property type="match status" value="1"/>
</dbReference>
<dbReference type="Proteomes" id="UP001237823">
    <property type="component" value="Unassembled WGS sequence"/>
</dbReference>
<dbReference type="SUPFAM" id="SSF52833">
    <property type="entry name" value="Thioredoxin-like"/>
    <property type="match status" value="1"/>
</dbReference>
<evidence type="ECO:0000313" key="2">
    <source>
        <dbReference type="EMBL" id="MDM7886565.1"/>
    </source>
</evidence>
<dbReference type="Pfam" id="PF00462">
    <property type="entry name" value="Glutaredoxin"/>
    <property type="match status" value="1"/>
</dbReference>
<comment type="caution">
    <text evidence="2">The sequence shown here is derived from an EMBL/GenBank/DDBJ whole genome shotgun (WGS) entry which is preliminary data.</text>
</comment>
<evidence type="ECO:0000313" key="3">
    <source>
        <dbReference type="Proteomes" id="UP001237823"/>
    </source>
</evidence>
<accession>A0ABT7TAH4</accession>
<dbReference type="PANTHER" id="PTHR34386">
    <property type="entry name" value="GLUTAREDOXIN"/>
    <property type="match status" value="1"/>
</dbReference>
<proteinExistence type="predicted"/>
<organism evidence="2 3">
    <name type="scientific">Curtobacterium citri</name>
    <dbReference type="NCBI Taxonomy" id="3055139"/>
    <lineage>
        <taxon>Bacteria</taxon>
        <taxon>Bacillati</taxon>
        <taxon>Actinomycetota</taxon>
        <taxon>Actinomycetes</taxon>
        <taxon>Micrococcales</taxon>
        <taxon>Microbacteriaceae</taxon>
        <taxon>Curtobacterium</taxon>
    </lineage>
</organism>
<dbReference type="InterPro" id="IPR002109">
    <property type="entry name" value="Glutaredoxin"/>
</dbReference>
<dbReference type="PROSITE" id="PS51354">
    <property type="entry name" value="GLUTAREDOXIN_2"/>
    <property type="match status" value="1"/>
</dbReference>
<gene>
    <name evidence="2" type="ORF">QUG92_15750</name>
</gene>
<keyword evidence="3" id="KW-1185">Reference proteome</keyword>
<reference evidence="2 3" key="1">
    <citation type="submission" date="2023-06" db="EMBL/GenBank/DDBJ databases">
        <authorList>
            <person name="Feng G."/>
            <person name="Li J."/>
            <person name="Zhu H."/>
        </authorList>
    </citation>
    <scope>NUCLEOTIDE SEQUENCE [LARGE SCALE GENOMIC DNA]</scope>
    <source>
        <strain evidence="2 3">RHCKG23</strain>
    </source>
</reference>